<keyword evidence="2" id="KW-1185">Reference proteome</keyword>
<dbReference type="InParanoid" id="G0MKM5"/>
<dbReference type="FunCoup" id="G0MKM5">
    <property type="interactions" value="1934"/>
</dbReference>
<evidence type="ECO:0000313" key="2">
    <source>
        <dbReference type="Proteomes" id="UP000008068"/>
    </source>
</evidence>
<dbReference type="HOGENOM" id="CLU_189367_0_0_1"/>
<dbReference type="Proteomes" id="UP000008068">
    <property type="component" value="Unassembled WGS sequence"/>
</dbReference>
<proteinExistence type="predicted"/>
<protein>
    <submittedName>
        <fullName evidence="1">Uncharacterized protein</fullName>
    </submittedName>
</protein>
<dbReference type="AlphaFoldDB" id="G0MKM5"/>
<sequence length="66" mass="7425">MNMFCRYGQEKTPCTVENYSAQKAACCASTGNCSFKEFPKDSVCCFTDECLKRCFPGKLLKNGQVY</sequence>
<dbReference type="STRING" id="135651.G0MKM5"/>
<dbReference type="OMA" id="PCTVENY"/>
<reference evidence="2" key="1">
    <citation type="submission" date="2011-07" db="EMBL/GenBank/DDBJ databases">
        <authorList>
            <consortium name="Caenorhabditis brenneri Sequencing and Analysis Consortium"/>
            <person name="Wilson R.K."/>
        </authorList>
    </citation>
    <scope>NUCLEOTIDE SEQUENCE [LARGE SCALE GENOMIC DNA]</scope>
    <source>
        <strain evidence="2">PB2801</strain>
    </source>
</reference>
<dbReference type="OrthoDB" id="5848803at2759"/>
<organism evidence="2">
    <name type="scientific">Caenorhabditis brenneri</name>
    <name type="common">Nematode worm</name>
    <dbReference type="NCBI Taxonomy" id="135651"/>
    <lineage>
        <taxon>Eukaryota</taxon>
        <taxon>Metazoa</taxon>
        <taxon>Ecdysozoa</taxon>
        <taxon>Nematoda</taxon>
        <taxon>Chromadorea</taxon>
        <taxon>Rhabditida</taxon>
        <taxon>Rhabditina</taxon>
        <taxon>Rhabditomorpha</taxon>
        <taxon>Rhabditoidea</taxon>
        <taxon>Rhabditidae</taxon>
        <taxon>Peloderinae</taxon>
        <taxon>Caenorhabditis</taxon>
    </lineage>
</organism>
<evidence type="ECO:0000313" key="1">
    <source>
        <dbReference type="EMBL" id="EGT33778.1"/>
    </source>
</evidence>
<gene>
    <name evidence="1" type="ORF">CAEBREN_02356</name>
</gene>
<dbReference type="EMBL" id="GL379798">
    <property type="protein sequence ID" value="EGT33778.1"/>
    <property type="molecule type" value="Genomic_DNA"/>
</dbReference>
<name>G0MKM5_CAEBE</name>
<accession>G0MKM5</accession>
<dbReference type="eggNOG" id="ENOG502R8VR">
    <property type="taxonomic scope" value="Eukaryota"/>
</dbReference>